<dbReference type="PANTHER" id="PTHR10434:SF64">
    <property type="entry name" value="1-ACYL-SN-GLYCEROL-3-PHOSPHATE ACYLTRANSFERASE-RELATED"/>
    <property type="match status" value="1"/>
</dbReference>
<evidence type="ECO:0000313" key="9">
    <source>
        <dbReference type="Proteomes" id="UP000198959"/>
    </source>
</evidence>
<dbReference type="PANTHER" id="PTHR10434">
    <property type="entry name" value="1-ACYL-SN-GLYCEROL-3-PHOSPHATE ACYLTRANSFERASE"/>
    <property type="match status" value="1"/>
</dbReference>
<keyword evidence="2" id="KW-0444">Lipid biosynthesis</keyword>
<evidence type="ECO:0000256" key="5">
    <source>
        <dbReference type="ARBA" id="ARBA00023315"/>
    </source>
</evidence>
<keyword evidence="9" id="KW-1185">Reference proteome</keyword>
<reference evidence="9" key="1">
    <citation type="submission" date="2016-06" db="EMBL/GenBank/DDBJ databases">
        <authorList>
            <person name="Varghese N."/>
            <person name="Submissions Spin"/>
        </authorList>
    </citation>
    <scope>NUCLEOTIDE SEQUENCE [LARGE SCALE GENOMIC DNA]</scope>
    <source>
        <strain evidence="9">DSM 43817</strain>
    </source>
</reference>
<dbReference type="GO" id="GO:0003841">
    <property type="term" value="F:1-acylglycerol-3-phosphate O-acyltransferase activity"/>
    <property type="evidence" value="ECO:0007669"/>
    <property type="project" value="TreeGrafter"/>
</dbReference>
<sequence length="283" mass="30077">MTTVGYDLWRPLSACGADCLPAAGHLPAVPVTRRAARLLAVLGMLLAGIGLVAAFPLLPAVARRAGCRAWARGTVRAFGARLVVRGRPPRGRALLVANHVSWLDVVALLAVTPARMLAKREVRGWPLVGLLAAAAGTVFVDRSRPRELPVTVRRVADLLRAGRPVAVYPEGTTWCGTVDPVHVRPRPGFRPAVFQAAVDTGTPVVPVRIGYRCADAGVDTTAPAFLGEETLWRSMRRVLAMRDLVVSVTVGVALHPASGADRRALARTAESALRLMPVWKGGA</sequence>
<keyword evidence="4" id="KW-0443">Lipid metabolism</keyword>
<dbReference type="Pfam" id="PF01553">
    <property type="entry name" value="Acyltransferase"/>
    <property type="match status" value="1"/>
</dbReference>
<keyword evidence="6" id="KW-0472">Membrane</keyword>
<dbReference type="STRING" id="145854.GA0074692_6250"/>
<dbReference type="GO" id="GO:0006654">
    <property type="term" value="P:phosphatidic acid biosynthetic process"/>
    <property type="evidence" value="ECO:0007669"/>
    <property type="project" value="TreeGrafter"/>
</dbReference>
<dbReference type="EMBL" id="FMHW01000002">
    <property type="protein sequence ID" value="SCL41306.1"/>
    <property type="molecule type" value="Genomic_DNA"/>
</dbReference>
<dbReference type="AlphaFoldDB" id="A0A1C6THT9"/>
<dbReference type="InterPro" id="IPR002123">
    <property type="entry name" value="Plipid/glycerol_acylTrfase"/>
</dbReference>
<dbReference type="SUPFAM" id="SSF69593">
    <property type="entry name" value="Glycerol-3-phosphate (1)-acyltransferase"/>
    <property type="match status" value="1"/>
</dbReference>
<dbReference type="OrthoDB" id="5184723at2"/>
<keyword evidence="6" id="KW-0812">Transmembrane</keyword>
<comment type="pathway">
    <text evidence="1">Lipid metabolism.</text>
</comment>
<evidence type="ECO:0000256" key="2">
    <source>
        <dbReference type="ARBA" id="ARBA00022516"/>
    </source>
</evidence>
<evidence type="ECO:0000256" key="3">
    <source>
        <dbReference type="ARBA" id="ARBA00022679"/>
    </source>
</evidence>
<dbReference type="CDD" id="cd07989">
    <property type="entry name" value="LPLAT_AGPAT-like"/>
    <property type="match status" value="1"/>
</dbReference>
<evidence type="ECO:0000313" key="8">
    <source>
        <dbReference type="EMBL" id="SCL41306.1"/>
    </source>
</evidence>
<evidence type="ECO:0000256" key="4">
    <source>
        <dbReference type="ARBA" id="ARBA00023098"/>
    </source>
</evidence>
<organism evidence="8 9">
    <name type="scientific">Micromonospora pallida</name>
    <dbReference type="NCBI Taxonomy" id="145854"/>
    <lineage>
        <taxon>Bacteria</taxon>
        <taxon>Bacillati</taxon>
        <taxon>Actinomycetota</taxon>
        <taxon>Actinomycetes</taxon>
        <taxon>Micromonosporales</taxon>
        <taxon>Micromonosporaceae</taxon>
        <taxon>Micromonospora</taxon>
    </lineage>
</organism>
<protein>
    <submittedName>
        <fullName evidence="8">1-acyl-sn-glycerol-3-phosphate acyltransferases</fullName>
    </submittedName>
</protein>
<keyword evidence="6" id="KW-1133">Transmembrane helix</keyword>
<accession>A0A1C6THT9</accession>
<keyword evidence="5 8" id="KW-0012">Acyltransferase</keyword>
<gene>
    <name evidence="8" type="ORF">GA0074692_6250</name>
</gene>
<evidence type="ECO:0000259" key="7">
    <source>
        <dbReference type="SMART" id="SM00563"/>
    </source>
</evidence>
<dbReference type="Proteomes" id="UP000198959">
    <property type="component" value="Unassembled WGS sequence"/>
</dbReference>
<feature type="domain" description="Phospholipid/glycerol acyltransferase" evidence="7">
    <location>
        <begin position="93"/>
        <end position="212"/>
    </location>
</feature>
<dbReference type="RefSeq" id="WP_091650986.1">
    <property type="nucleotide sequence ID" value="NZ_FMHW01000002.1"/>
</dbReference>
<name>A0A1C6THT9_9ACTN</name>
<evidence type="ECO:0000256" key="6">
    <source>
        <dbReference type="SAM" id="Phobius"/>
    </source>
</evidence>
<keyword evidence="3 8" id="KW-0808">Transferase</keyword>
<feature type="transmembrane region" description="Helical" evidence="6">
    <location>
        <begin position="35"/>
        <end position="58"/>
    </location>
</feature>
<dbReference type="SMART" id="SM00563">
    <property type="entry name" value="PlsC"/>
    <property type="match status" value="1"/>
</dbReference>
<proteinExistence type="predicted"/>
<evidence type="ECO:0000256" key="1">
    <source>
        <dbReference type="ARBA" id="ARBA00005189"/>
    </source>
</evidence>